<reference evidence="5" key="1">
    <citation type="journal article" date="2019" name="Int. J. Syst. Evol. Microbiol.">
        <title>The Global Catalogue of Microorganisms (GCM) 10K type strain sequencing project: providing services to taxonomists for standard genome sequencing and annotation.</title>
        <authorList>
            <consortium name="The Broad Institute Genomics Platform"/>
            <consortium name="The Broad Institute Genome Sequencing Center for Infectious Disease"/>
            <person name="Wu L."/>
            <person name="Ma J."/>
        </authorList>
    </citation>
    <scope>NUCLEOTIDE SEQUENCE [LARGE SCALE GENOMIC DNA]</scope>
    <source>
        <strain evidence="5">CGMCC 4.7181</strain>
    </source>
</reference>
<dbReference type="Gene3D" id="1.10.30.50">
    <property type="match status" value="1"/>
</dbReference>
<sequence>MTSDAASSLTGLDPVERMVTALLVGDIARYDRAIARLEALKARSLTRLAGIAHASGERSPNRDGIDYARRAMAADIAAATHTHPVAAKHAMEDAETLTLRFPATFDALASGTISAKHARVITDAGGALHPDARAAFDSATVPVAETMTPGELSRVAKKRAAEMADLSPRERHQRARERRFVSITDLDDGMSALRMNGPSLELHAVYDRLTRLAKTVKHDRAGVREQYRRTVGHGVGAECVVEGCACRDVRGSRAAGDVAAGGGDAAADGTVPETSTGGARAGALTPEAVTAATDHRSLDQLRTDLFIDLLLGAEPTGHDLHRAGTTETLTHIRAEVQITIPATMILDPDDGTAWLDAGTLISPDTARHLAGASPGWDRLFYRPGTGIVEHIDHYRPTAWQKRALIGRDLTCRFPGCTTPARRTDIDHTHAFAEGGRTTMSNLACLCEAHHVMKHQSDWQMKQLDDGVIEWTSPSGAVYETEPPSRVYFREEPTVEPNPASSPWGPAPARAEDRPDPPPWISD</sequence>
<organism evidence="4 5">
    <name type="scientific">Microbacterium nanhaiense</name>
    <dbReference type="NCBI Taxonomy" id="1301026"/>
    <lineage>
        <taxon>Bacteria</taxon>
        <taxon>Bacillati</taxon>
        <taxon>Actinomycetota</taxon>
        <taxon>Actinomycetes</taxon>
        <taxon>Micrococcales</taxon>
        <taxon>Microbacteriaceae</taxon>
        <taxon>Microbacterium</taxon>
    </lineage>
</organism>
<dbReference type="Pfam" id="PF01844">
    <property type="entry name" value="HNH"/>
    <property type="match status" value="1"/>
</dbReference>
<feature type="region of interest" description="Disordered" evidence="2">
    <location>
        <begin position="260"/>
        <end position="280"/>
    </location>
</feature>
<dbReference type="InterPro" id="IPR003870">
    <property type="entry name" value="DUF222"/>
</dbReference>
<evidence type="ECO:0000256" key="1">
    <source>
        <dbReference type="ARBA" id="ARBA00023450"/>
    </source>
</evidence>
<keyword evidence="5" id="KW-1185">Reference proteome</keyword>
<feature type="region of interest" description="Disordered" evidence="2">
    <location>
        <begin position="474"/>
        <end position="522"/>
    </location>
</feature>
<dbReference type="CDD" id="cd00085">
    <property type="entry name" value="HNHc"/>
    <property type="match status" value="1"/>
</dbReference>
<comment type="similarity">
    <text evidence="1">Belongs to the Rv1128c/1148c/1588c/1702c/1945/3466 family.</text>
</comment>
<dbReference type="RefSeq" id="WP_188700277.1">
    <property type="nucleotide sequence ID" value="NZ_BMMQ01000002.1"/>
</dbReference>
<comment type="caution">
    <text evidence="4">The sequence shown here is derived from an EMBL/GenBank/DDBJ whole genome shotgun (WGS) entry which is preliminary data.</text>
</comment>
<evidence type="ECO:0000313" key="4">
    <source>
        <dbReference type="EMBL" id="GGO61667.1"/>
    </source>
</evidence>
<name>A0ABQ2MZS0_9MICO</name>
<gene>
    <name evidence="4" type="ORF">GCM10010910_10020</name>
</gene>
<evidence type="ECO:0000256" key="2">
    <source>
        <dbReference type="SAM" id="MobiDB-lite"/>
    </source>
</evidence>
<dbReference type="Proteomes" id="UP000638043">
    <property type="component" value="Unassembled WGS sequence"/>
</dbReference>
<accession>A0ABQ2MZS0</accession>
<evidence type="ECO:0000259" key="3">
    <source>
        <dbReference type="SMART" id="SM00507"/>
    </source>
</evidence>
<dbReference type="EMBL" id="BMMQ01000002">
    <property type="protein sequence ID" value="GGO61667.1"/>
    <property type="molecule type" value="Genomic_DNA"/>
</dbReference>
<feature type="domain" description="HNH nuclease" evidence="3">
    <location>
        <begin position="399"/>
        <end position="451"/>
    </location>
</feature>
<evidence type="ECO:0000313" key="5">
    <source>
        <dbReference type="Proteomes" id="UP000638043"/>
    </source>
</evidence>
<dbReference type="InterPro" id="IPR002711">
    <property type="entry name" value="HNH"/>
</dbReference>
<dbReference type="InterPro" id="IPR003615">
    <property type="entry name" value="HNH_nuc"/>
</dbReference>
<dbReference type="Pfam" id="PF02720">
    <property type="entry name" value="DUF222"/>
    <property type="match status" value="1"/>
</dbReference>
<proteinExistence type="inferred from homology"/>
<protein>
    <recommendedName>
        <fullName evidence="3">HNH nuclease domain-containing protein</fullName>
    </recommendedName>
</protein>
<dbReference type="SMART" id="SM00507">
    <property type="entry name" value="HNHc"/>
    <property type="match status" value="1"/>
</dbReference>